<dbReference type="SUPFAM" id="SSF48452">
    <property type="entry name" value="TPR-like"/>
    <property type="match status" value="1"/>
</dbReference>
<reference evidence="4 5" key="1">
    <citation type="submission" date="2024-05" db="EMBL/GenBank/DDBJ databases">
        <authorList>
            <consortium name="Candidatus Magnetaquicoccaceae bacterium FCR-1 genome sequencing consortium"/>
            <person name="Shimoshige H."/>
            <person name="Shimamura S."/>
            <person name="Taoka A."/>
            <person name="Kobayashi H."/>
            <person name="Maekawa T."/>
        </authorList>
    </citation>
    <scope>NUCLEOTIDE SEQUENCE [LARGE SCALE GENOMIC DNA]</scope>
    <source>
        <strain evidence="4 5">FCR-1</strain>
    </source>
</reference>
<feature type="repeat" description="TPR" evidence="3">
    <location>
        <begin position="151"/>
        <end position="184"/>
    </location>
</feature>
<dbReference type="InterPro" id="IPR019734">
    <property type="entry name" value="TPR_rpt"/>
</dbReference>
<feature type="repeat" description="TPR" evidence="3">
    <location>
        <begin position="83"/>
        <end position="116"/>
    </location>
</feature>
<dbReference type="EMBL" id="BAAFGK010000005">
    <property type="protein sequence ID" value="GAB0058864.1"/>
    <property type="molecule type" value="Genomic_DNA"/>
</dbReference>
<dbReference type="InterPro" id="IPR050498">
    <property type="entry name" value="Ycf3"/>
</dbReference>
<dbReference type="Pfam" id="PF13432">
    <property type="entry name" value="TPR_16"/>
    <property type="match status" value="2"/>
</dbReference>
<dbReference type="SMART" id="SM00028">
    <property type="entry name" value="TPR"/>
    <property type="match status" value="5"/>
</dbReference>
<sequence length="503" mass="55214">MPDSTLSTSPATAALRVGLAELANLIDAKAWPEALEKGATLSRAHPGHPLVLHLLGVAKRESGDLRGALDPLSRAVAIQPDNSLFQLDLGILLKKRGARAPAMERFNEAIRLDPKTAIARFHLGDLHMDQGNIPEAIDCFTSATRLKPDLVEGWINLGLCQKSRNQPGEALKSFDEALARQPDHAEAHVNRAMALLMLEAYPAGWQAFEWRFKLDRPSLFAPPPPVPRWHGDPLENKTILLLGEQGFGDMIQFIRFAKPLADQGARVLALVPAPLTRLFAQAPGLARVQAHPDFQEPIDYQIPLLSVPGPLDTRISTIPGAEGYLTAPRDPDPAWAPLLAGEGLKVGLVWEGKPLHANDPLRRRSCTLADLAPLARVPGIRLFSLQKTDPERPQPPVPEGLPITPLDRFLTDFAATATLMTHLDRIITIDTATAHLAGALGRPVWTLLPRAPDWRWGCERDTTPWYRSMRLVRQSNADSWSDPVRQLLAELEHSTCQASPSPI</sequence>
<dbReference type="Gene3D" id="3.40.50.2000">
    <property type="entry name" value="Glycogen Phosphorylase B"/>
    <property type="match status" value="1"/>
</dbReference>
<keyword evidence="1" id="KW-0677">Repeat</keyword>
<name>A0ABQ0CDA8_9PROT</name>
<feature type="repeat" description="TPR" evidence="3">
    <location>
        <begin position="117"/>
        <end position="150"/>
    </location>
</feature>
<organism evidence="4 5">
    <name type="scientific">Candidatus Magnetaquiglobus chichijimensis</name>
    <dbReference type="NCBI Taxonomy" id="3141448"/>
    <lineage>
        <taxon>Bacteria</taxon>
        <taxon>Pseudomonadati</taxon>
        <taxon>Pseudomonadota</taxon>
        <taxon>Magnetococcia</taxon>
        <taxon>Magnetococcales</taxon>
        <taxon>Candidatus Magnetaquicoccaceae</taxon>
        <taxon>Candidatus Magnetaquiglobus</taxon>
    </lineage>
</organism>
<dbReference type="InterPro" id="IPR011990">
    <property type="entry name" value="TPR-like_helical_dom_sf"/>
</dbReference>
<keyword evidence="2 3" id="KW-0802">TPR repeat</keyword>
<dbReference type="PANTHER" id="PTHR44858:SF1">
    <property type="entry name" value="UDP-N-ACETYLGLUCOSAMINE--PEPTIDE N-ACETYLGLUCOSAMINYLTRANSFERASE SPINDLY-RELATED"/>
    <property type="match status" value="1"/>
</dbReference>
<gene>
    <name evidence="4" type="ORF">SIID45300_03222</name>
</gene>
<evidence type="ECO:0000256" key="3">
    <source>
        <dbReference type="PROSITE-ProRule" id="PRU00339"/>
    </source>
</evidence>
<feature type="repeat" description="TPR" evidence="3">
    <location>
        <begin position="49"/>
        <end position="82"/>
    </location>
</feature>
<evidence type="ECO:0000313" key="4">
    <source>
        <dbReference type="EMBL" id="GAB0058864.1"/>
    </source>
</evidence>
<evidence type="ECO:0000256" key="2">
    <source>
        <dbReference type="ARBA" id="ARBA00022803"/>
    </source>
</evidence>
<proteinExistence type="predicted"/>
<evidence type="ECO:0000256" key="1">
    <source>
        <dbReference type="ARBA" id="ARBA00022737"/>
    </source>
</evidence>
<reference evidence="4 5" key="2">
    <citation type="submission" date="2024-09" db="EMBL/GenBank/DDBJ databases">
        <title>Draft genome sequence of Candidatus Magnetaquicoccaceae bacterium FCR-1.</title>
        <authorList>
            <person name="Shimoshige H."/>
            <person name="Shimamura S."/>
            <person name="Taoka A."/>
            <person name="Kobayashi H."/>
            <person name="Maekawa T."/>
        </authorList>
    </citation>
    <scope>NUCLEOTIDE SEQUENCE [LARGE SCALE GENOMIC DNA]</scope>
    <source>
        <strain evidence="4 5">FCR-1</strain>
    </source>
</reference>
<evidence type="ECO:0008006" key="6">
    <source>
        <dbReference type="Google" id="ProtNLM"/>
    </source>
</evidence>
<dbReference type="InterPro" id="IPR002201">
    <property type="entry name" value="Glyco_trans_9"/>
</dbReference>
<comment type="caution">
    <text evidence="4">The sequence shown here is derived from an EMBL/GenBank/DDBJ whole genome shotgun (WGS) entry which is preliminary data.</text>
</comment>
<evidence type="ECO:0000313" key="5">
    <source>
        <dbReference type="Proteomes" id="UP001628193"/>
    </source>
</evidence>
<dbReference type="Proteomes" id="UP001628193">
    <property type="component" value="Unassembled WGS sequence"/>
</dbReference>
<accession>A0ABQ0CDA8</accession>
<dbReference type="Pfam" id="PF01075">
    <property type="entry name" value="Glyco_transf_9"/>
    <property type="match status" value="1"/>
</dbReference>
<dbReference type="SUPFAM" id="SSF53756">
    <property type="entry name" value="UDP-Glycosyltransferase/glycogen phosphorylase"/>
    <property type="match status" value="1"/>
</dbReference>
<dbReference type="Gene3D" id="1.25.40.10">
    <property type="entry name" value="Tetratricopeptide repeat domain"/>
    <property type="match status" value="1"/>
</dbReference>
<keyword evidence="5" id="KW-1185">Reference proteome</keyword>
<dbReference type="PANTHER" id="PTHR44858">
    <property type="entry name" value="TETRATRICOPEPTIDE REPEAT PROTEIN 6"/>
    <property type="match status" value="1"/>
</dbReference>
<dbReference type="RefSeq" id="WP_420906583.1">
    <property type="nucleotide sequence ID" value="NZ_BAAFGK010000005.1"/>
</dbReference>
<protein>
    <recommendedName>
        <fullName evidence="6">TPR repeat-containing protein</fullName>
    </recommendedName>
</protein>
<dbReference type="PROSITE" id="PS50005">
    <property type="entry name" value="TPR"/>
    <property type="match status" value="4"/>
</dbReference>